<evidence type="ECO:0000313" key="1">
    <source>
        <dbReference type="EMBL" id="MDA5398023.1"/>
    </source>
</evidence>
<protein>
    <submittedName>
        <fullName evidence="1">Uncharacterized protein</fullName>
    </submittedName>
</protein>
<dbReference type="Proteomes" id="UP001151234">
    <property type="component" value="Unassembled WGS sequence"/>
</dbReference>
<reference evidence="1" key="1">
    <citation type="submission" date="2022-11" db="EMBL/GenBank/DDBJ databases">
        <title>Draft genome sequence of Hoeflea poritis E7-10 and Hoeflea prorocentri PM5-8, separated from scleractinian coral Porites lutea and marine dinoflagellate.</title>
        <authorList>
            <person name="Zhang G."/>
            <person name="Wei Q."/>
            <person name="Cai L."/>
        </authorList>
    </citation>
    <scope>NUCLEOTIDE SEQUENCE</scope>
    <source>
        <strain evidence="1">PM5-8</strain>
    </source>
</reference>
<gene>
    <name evidence="1" type="ORF">OQ273_05485</name>
</gene>
<keyword evidence="2" id="KW-1185">Reference proteome</keyword>
<proteinExistence type="predicted"/>
<name>A0A9X3UF55_9HYPH</name>
<accession>A0A9X3UF55</accession>
<dbReference type="RefSeq" id="WP_267989465.1">
    <property type="nucleotide sequence ID" value="NZ_JAPJZI010000001.1"/>
</dbReference>
<dbReference type="EMBL" id="JAPJZI010000001">
    <property type="protein sequence ID" value="MDA5398023.1"/>
    <property type="molecule type" value="Genomic_DNA"/>
</dbReference>
<sequence length="241" mass="26382">MEQTPEQETDVVVRCLDDGQFDFDPPFSSDPGDANHMVARAYRLLSDSFLAENPSDPVLHGGSLISNGQRFLVSAQKGNGKTTLLLACLAAGMPVEADEHVVLRKGDLIARPRTLRIKSGSVGLVPLLKDKVLASPSLRDWNGDFIYSFPPQTEQVRWKIRSGQADQLIFLEANFGGASSVERLEKDEALALLLQNCFLPDSNKSDALARIYGLAQDTPAWQVHVGDLGQAVSHIQRISQM</sequence>
<dbReference type="AlphaFoldDB" id="A0A9X3UF55"/>
<evidence type="ECO:0000313" key="2">
    <source>
        <dbReference type="Proteomes" id="UP001151234"/>
    </source>
</evidence>
<organism evidence="1 2">
    <name type="scientific">Hoeflea prorocentri</name>
    <dbReference type="NCBI Taxonomy" id="1922333"/>
    <lineage>
        <taxon>Bacteria</taxon>
        <taxon>Pseudomonadati</taxon>
        <taxon>Pseudomonadota</taxon>
        <taxon>Alphaproteobacteria</taxon>
        <taxon>Hyphomicrobiales</taxon>
        <taxon>Rhizobiaceae</taxon>
        <taxon>Hoeflea</taxon>
    </lineage>
</organism>
<comment type="caution">
    <text evidence="1">The sequence shown here is derived from an EMBL/GenBank/DDBJ whole genome shotgun (WGS) entry which is preliminary data.</text>
</comment>